<dbReference type="PANTHER" id="PTHR11370:SF4">
    <property type="entry name" value="DNA-REPAIR PROTEIN XRCC1 N-TERMINAL DOMAIN-CONTAINING PROTEIN"/>
    <property type="match status" value="1"/>
</dbReference>
<dbReference type="GO" id="GO:0003684">
    <property type="term" value="F:damaged DNA binding"/>
    <property type="evidence" value="ECO:0007669"/>
    <property type="project" value="InterPro"/>
</dbReference>
<dbReference type="Proteomes" id="UP000275408">
    <property type="component" value="Unassembled WGS sequence"/>
</dbReference>
<keyword evidence="4" id="KW-0862">Zinc</keyword>
<dbReference type="GO" id="GO:0006284">
    <property type="term" value="P:base-excision repair"/>
    <property type="evidence" value="ECO:0007669"/>
    <property type="project" value="TreeGrafter"/>
</dbReference>
<evidence type="ECO:0000256" key="7">
    <source>
        <dbReference type="SAM" id="MobiDB-lite"/>
    </source>
</evidence>
<name>A0A3M6UDB4_POCDA</name>
<dbReference type="PROSITE" id="PS51908">
    <property type="entry name" value="ZF_UBZ4"/>
    <property type="match status" value="1"/>
</dbReference>
<keyword evidence="10" id="KW-1185">Reference proteome</keyword>
<evidence type="ECO:0000256" key="6">
    <source>
        <dbReference type="PROSITE-ProRule" id="PRU01256"/>
    </source>
</evidence>
<evidence type="ECO:0000256" key="3">
    <source>
        <dbReference type="ARBA" id="ARBA00022771"/>
    </source>
</evidence>
<dbReference type="GO" id="GO:0000012">
    <property type="term" value="P:single strand break repair"/>
    <property type="evidence" value="ECO:0007669"/>
    <property type="project" value="InterPro"/>
</dbReference>
<keyword evidence="3 6" id="KW-0863">Zinc-finger</keyword>
<dbReference type="FunFam" id="2.60.120.260:FF:000025">
    <property type="entry name" value="DNA repair protein XRCC1 isoform X1"/>
    <property type="match status" value="1"/>
</dbReference>
<sequence>MYFVLPPNLKMAPVAFTFVVRFSTEDAIFKAENLCKGKTDATSAWKCAKEDTNCGRMEAEFQLEKASYISHIDIGNCGSSFIEILVGNSMWPQEKPFLTLLPSAMLMTPAECKHWTKTHTVRMFNHNSFSKQALGSQWDRIRVTCRQPFRSDKQFGLSFIRVASVESDPVSVPPAGVSGTTATLGQTSHDVNDDDGIVRLKKASGLMGCLRSFEKGSPESPLNRAGKMLQAALDSRSPITPRIKPGNKRSSPEIASSPESPYKKRNWHSPSNETNLKKKKQEKTWSLAGDIRDEVELFLEDIDFTKIDLGSVTFKDLRSQMEAQRGCSLTSLEKKVFLQMTKAAIDKLQPAAEDSDSDLEDVLELSTNKCDTSPSLQMGKNPSRAKKQLRESFSNATSASEEKPSATMNQNQSPDLTSTVSMPENKTHRSRKKPILSVDIFEEDIPSSSSRFLEDDTEELPSMLDSSANKPAKEELFHCGNYELSPSPAKKASSISLVECPICSMFFPLTKIEIHAALCNNKTDVSQTNTTLEDDHIPCPICSKLFPLAWIEQHADICVETSRSNDSNNMGREVITTQGILL</sequence>
<dbReference type="OrthoDB" id="5964500at2759"/>
<dbReference type="InterPro" id="IPR002706">
    <property type="entry name" value="Xrcc1_N"/>
</dbReference>
<proteinExistence type="predicted"/>
<dbReference type="AlphaFoldDB" id="A0A3M6UDB4"/>
<evidence type="ECO:0000313" key="9">
    <source>
        <dbReference type="EMBL" id="RMX51670.1"/>
    </source>
</evidence>
<dbReference type="GO" id="GO:0008270">
    <property type="term" value="F:zinc ion binding"/>
    <property type="evidence" value="ECO:0007669"/>
    <property type="project" value="UniProtKB-KW"/>
</dbReference>
<dbReference type="InterPro" id="IPR006642">
    <property type="entry name" value="Rad18_UBZ4"/>
</dbReference>
<dbReference type="GO" id="GO:0005634">
    <property type="term" value="C:nucleus"/>
    <property type="evidence" value="ECO:0007669"/>
    <property type="project" value="InterPro"/>
</dbReference>
<organism evidence="9 10">
    <name type="scientific">Pocillopora damicornis</name>
    <name type="common">Cauliflower coral</name>
    <name type="synonym">Millepora damicornis</name>
    <dbReference type="NCBI Taxonomy" id="46731"/>
    <lineage>
        <taxon>Eukaryota</taxon>
        <taxon>Metazoa</taxon>
        <taxon>Cnidaria</taxon>
        <taxon>Anthozoa</taxon>
        <taxon>Hexacorallia</taxon>
        <taxon>Scleractinia</taxon>
        <taxon>Astrocoeniina</taxon>
        <taxon>Pocilloporidae</taxon>
        <taxon>Pocillopora</taxon>
    </lineage>
</organism>
<evidence type="ECO:0000256" key="2">
    <source>
        <dbReference type="ARBA" id="ARBA00022763"/>
    </source>
</evidence>
<evidence type="ECO:0000259" key="8">
    <source>
        <dbReference type="PROSITE" id="PS51908"/>
    </source>
</evidence>
<accession>A0A3M6UDB4</accession>
<feature type="region of interest" description="Disordered" evidence="7">
    <location>
        <begin position="367"/>
        <end position="432"/>
    </location>
</feature>
<comment type="caution">
    <text evidence="9">The sequence shown here is derived from an EMBL/GenBank/DDBJ whole genome shotgun (WGS) entry which is preliminary data.</text>
</comment>
<evidence type="ECO:0000256" key="1">
    <source>
        <dbReference type="ARBA" id="ARBA00022723"/>
    </source>
</evidence>
<gene>
    <name evidence="9" type="ORF">pdam_00008130</name>
</gene>
<feature type="region of interest" description="Disordered" evidence="7">
    <location>
        <begin position="233"/>
        <end position="278"/>
    </location>
</feature>
<dbReference type="InterPro" id="IPR008979">
    <property type="entry name" value="Galactose-bd-like_sf"/>
</dbReference>
<feature type="domain" description="UBZ4-type" evidence="8">
    <location>
        <begin position="497"/>
        <end position="524"/>
    </location>
</feature>
<dbReference type="STRING" id="46731.A0A3M6UDB4"/>
<keyword evidence="1" id="KW-0479">Metal-binding</keyword>
<feature type="compositionally biased region" description="Polar residues" evidence="7">
    <location>
        <begin position="367"/>
        <end position="380"/>
    </location>
</feature>
<evidence type="ECO:0000313" key="10">
    <source>
        <dbReference type="Proteomes" id="UP000275408"/>
    </source>
</evidence>
<evidence type="ECO:0000256" key="5">
    <source>
        <dbReference type="ARBA" id="ARBA00023204"/>
    </source>
</evidence>
<dbReference type="PANTHER" id="PTHR11370">
    <property type="entry name" value="DNA-REPAIR PROTEIN XRCC1"/>
    <property type="match status" value="1"/>
</dbReference>
<keyword evidence="5 6" id="KW-0234">DNA repair</keyword>
<dbReference type="SUPFAM" id="SSF49785">
    <property type="entry name" value="Galactose-binding domain-like"/>
    <property type="match status" value="1"/>
</dbReference>
<feature type="compositionally biased region" description="Polar residues" evidence="7">
    <location>
        <begin position="178"/>
        <end position="189"/>
    </location>
</feature>
<dbReference type="Gene3D" id="2.60.120.260">
    <property type="entry name" value="Galactose-binding domain-like"/>
    <property type="match status" value="1"/>
</dbReference>
<reference evidence="9 10" key="1">
    <citation type="journal article" date="2018" name="Sci. Rep.">
        <title>Comparative analysis of the Pocillopora damicornis genome highlights role of immune system in coral evolution.</title>
        <authorList>
            <person name="Cunning R."/>
            <person name="Bay R.A."/>
            <person name="Gillette P."/>
            <person name="Baker A.C."/>
            <person name="Traylor-Knowles N."/>
        </authorList>
    </citation>
    <scope>NUCLEOTIDE SEQUENCE [LARGE SCALE GENOMIC DNA]</scope>
    <source>
        <strain evidence="9">RSMAS</strain>
        <tissue evidence="9">Whole animal</tissue>
    </source>
</reference>
<dbReference type="EMBL" id="RCHS01001724">
    <property type="protein sequence ID" value="RMX51670.1"/>
    <property type="molecule type" value="Genomic_DNA"/>
</dbReference>
<feature type="compositionally biased region" description="Polar residues" evidence="7">
    <location>
        <begin position="406"/>
        <end position="424"/>
    </location>
</feature>
<dbReference type="SMART" id="SM00734">
    <property type="entry name" value="ZnF_Rad18"/>
    <property type="match status" value="2"/>
</dbReference>
<dbReference type="Pfam" id="PF01834">
    <property type="entry name" value="XRCC1_N"/>
    <property type="match status" value="1"/>
</dbReference>
<feature type="region of interest" description="Disordered" evidence="7">
    <location>
        <begin position="170"/>
        <end position="190"/>
    </location>
</feature>
<protein>
    <recommendedName>
        <fullName evidence="8">UBZ4-type domain-containing protein</fullName>
    </recommendedName>
</protein>
<keyword evidence="2 6" id="KW-0227">DNA damage</keyword>
<evidence type="ECO:0000256" key="4">
    <source>
        <dbReference type="ARBA" id="ARBA00022833"/>
    </source>
</evidence>